<accession>A0A0N8GQ08</accession>
<dbReference type="RefSeq" id="WP_054521858.1">
    <property type="nucleotide sequence ID" value="NZ_LGKO01000005.1"/>
</dbReference>
<evidence type="ECO:0000313" key="4">
    <source>
        <dbReference type="Proteomes" id="UP000050544"/>
    </source>
</evidence>
<feature type="domain" description="LiaI-LiaF-like transmembrane region" evidence="2">
    <location>
        <begin position="6"/>
        <end position="48"/>
    </location>
</feature>
<reference evidence="3 4" key="1">
    <citation type="submission" date="2015-07" db="EMBL/GenBank/DDBJ databases">
        <title>Whole genome sequence of Thermanaerothrix daxensis DSM 23592.</title>
        <authorList>
            <person name="Hemp J."/>
            <person name="Ward L.M."/>
            <person name="Pace L.A."/>
            <person name="Fischer W.W."/>
        </authorList>
    </citation>
    <scope>NUCLEOTIDE SEQUENCE [LARGE SCALE GENOMIC DNA]</scope>
    <source>
        <strain evidence="3 4">GNS-1</strain>
    </source>
</reference>
<dbReference type="Pfam" id="PF18917">
    <property type="entry name" value="LiaI-LiaF-like_TM1"/>
    <property type="match status" value="1"/>
</dbReference>
<keyword evidence="1" id="KW-0472">Membrane</keyword>
<dbReference type="OrthoDB" id="163780at2"/>
<protein>
    <recommendedName>
        <fullName evidence="2">LiaI-LiaF-like transmembrane region domain-containing protein</fullName>
    </recommendedName>
</protein>
<dbReference type="Proteomes" id="UP000050544">
    <property type="component" value="Unassembled WGS sequence"/>
</dbReference>
<keyword evidence="1" id="KW-1133">Transmembrane helix</keyword>
<keyword evidence="4" id="KW-1185">Reference proteome</keyword>
<organism evidence="3 4">
    <name type="scientific">Thermanaerothrix daxensis</name>
    <dbReference type="NCBI Taxonomy" id="869279"/>
    <lineage>
        <taxon>Bacteria</taxon>
        <taxon>Bacillati</taxon>
        <taxon>Chloroflexota</taxon>
        <taxon>Anaerolineae</taxon>
        <taxon>Anaerolineales</taxon>
        <taxon>Anaerolineaceae</taxon>
        <taxon>Thermanaerothrix</taxon>
    </lineage>
</organism>
<proteinExistence type="predicted"/>
<feature type="transmembrane region" description="Helical" evidence="1">
    <location>
        <begin position="31"/>
        <end position="51"/>
    </location>
</feature>
<dbReference type="STRING" id="869279.SE15_09390"/>
<evidence type="ECO:0000259" key="2">
    <source>
        <dbReference type="Pfam" id="PF18917"/>
    </source>
</evidence>
<keyword evidence="1" id="KW-0812">Transmembrane</keyword>
<evidence type="ECO:0000256" key="1">
    <source>
        <dbReference type="SAM" id="Phobius"/>
    </source>
</evidence>
<name>A0A0N8GQ08_9CHLR</name>
<dbReference type="EMBL" id="LGKO01000005">
    <property type="protein sequence ID" value="KPL82378.1"/>
    <property type="molecule type" value="Genomic_DNA"/>
</dbReference>
<evidence type="ECO:0000313" key="3">
    <source>
        <dbReference type="EMBL" id="KPL82378.1"/>
    </source>
</evidence>
<gene>
    <name evidence="3" type="ORF">SE15_09390</name>
</gene>
<dbReference type="AlphaFoldDB" id="A0A0N8GQ08"/>
<comment type="caution">
    <text evidence="3">The sequence shown here is derived from an EMBL/GenBank/DDBJ whole genome shotgun (WGS) entry which is preliminary data.</text>
</comment>
<sequence>MNRRRLFWGGALLILGLLLLLENLGLLPFSAWAIFWPLLLIFLGIGLLLRFRPEAAAGARREITLPLEGARTASVRLDHGAGYLRLGALETNEDLLLHGILGSAVRLEQQRQGEDLSVQMRVEADALFLPWVSSAGGHHWELSLNPHVPLNLDLRLGANQSHLDLSALQVRHLHLETGASETTLILPAQGQGSAHLKSGVASLKIRVPPTLAVRIRVQSGLAGVNVDTQRFPHNGEVYESPDYPTATNRFEIHVETGLGSVEIF</sequence>
<dbReference type="InterPro" id="IPR043726">
    <property type="entry name" value="LiaI-LiaF-like_TM1"/>
</dbReference>